<sequence>MAPVVVDSIQCWWILACESIRATSNFDELNPITGTSQCYGIVSSSYLFKFILSTMRQKILIANIIQCMRNLLQYVNVPYNAWPPLNPLPQWSIYLILRLAICVFNDGIVRLPPPAPACGSLNTQIIMENIPTIFSLVSIMWVRMVVGALISVLASRG</sequence>
<feature type="transmembrane region" description="Helical" evidence="1">
    <location>
        <begin position="133"/>
        <end position="154"/>
    </location>
</feature>
<evidence type="ECO:0000256" key="1">
    <source>
        <dbReference type="SAM" id="Phobius"/>
    </source>
</evidence>
<dbReference type="EMBL" id="SNRW01016697">
    <property type="protein sequence ID" value="KAA6369098.1"/>
    <property type="molecule type" value="Genomic_DNA"/>
</dbReference>
<evidence type="ECO:0000313" key="2">
    <source>
        <dbReference type="EMBL" id="KAA6369098.1"/>
    </source>
</evidence>
<name>A0A5J4UEN3_9EUKA</name>
<reference evidence="2 3" key="1">
    <citation type="submission" date="2019-03" db="EMBL/GenBank/DDBJ databases">
        <title>Single cell metagenomics reveals metabolic interactions within the superorganism composed of flagellate Streblomastix strix and complex community of Bacteroidetes bacteria on its surface.</title>
        <authorList>
            <person name="Treitli S.C."/>
            <person name="Kolisko M."/>
            <person name="Husnik F."/>
            <person name="Keeling P."/>
            <person name="Hampl V."/>
        </authorList>
    </citation>
    <scope>NUCLEOTIDE SEQUENCE [LARGE SCALE GENOMIC DNA]</scope>
    <source>
        <strain evidence="2">ST1C</strain>
    </source>
</reference>
<proteinExistence type="predicted"/>
<comment type="caution">
    <text evidence="2">The sequence shown here is derived from an EMBL/GenBank/DDBJ whole genome shotgun (WGS) entry which is preliminary data.</text>
</comment>
<accession>A0A5J4UEN3</accession>
<organism evidence="2 3">
    <name type="scientific">Streblomastix strix</name>
    <dbReference type="NCBI Taxonomy" id="222440"/>
    <lineage>
        <taxon>Eukaryota</taxon>
        <taxon>Metamonada</taxon>
        <taxon>Preaxostyla</taxon>
        <taxon>Oxymonadida</taxon>
        <taxon>Streblomastigidae</taxon>
        <taxon>Streblomastix</taxon>
    </lineage>
</organism>
<gene>
    <name evidence="2" type="ORF">EZS28_035375</name>
</gene>
<protein>
    <submittedName>
        <fullName evidence="2">Uncharacterized protein</fullName>
    </submittedName>
</protein>
<dbReference type="AlphaFoldDB" id="A0A5J4UEN3"/>
<evidence type="ECO:0000313" key="3">
    <source>
        <dbReference type="Proteomes" id="UP000324800"/>
    </source>
</evidence>
<keyword evidence="1" id="KW-1133">Transmembrane helix</keyword>
<dbReference type="Proteomes" id="UP000324800">
    <property type="component" value="Unassembled WGS sequence"/>
</dbReference>
<keyword evidence="1" id="KW-0812">Transmembrane</keyword>
<keyword evidence="1" id="KW-0472">Membrane</keyword>